<proteinExistence type="predicted"/>
<dbReference type="SUPFAM" id="SSF53067">
    <property type="entry name" value="Actin-like ATPase domain"/>
    <property type="match status" value="2"/>
</dbReference>
<organism evidence="1 2">
    <name type="scientific">Sphingobacterium corticibacterium</name>
    <dbReference type="NCBI Taxonomy" id="2484746"/>
    <lineage>
        <taxon>Bacteria</taxon>
        <taxon>Pseudomonadati</taxon>
        <taxon>Bacteroidota</taxon>
        <taxon>Sphingobacteriia</taxon>
        <taxon>Sphingobacteriales</taxon>
        <taxon>Sphingobacteriaceae</taxon>
        <taxon>Sphingobacterium</taxon>
    </lineage>
</organism>
<protein>
    <submittedName>
        <fullName evidence="1">N-acetylglucosamine kinase</fullName>
    </submittedName>
</protein>
<keyword evidence="2" id="KW-1185">Reference proteome</keyword>
<dbReference type="InterPro" id="IPR043129">
    <property type="entry name" value="ATPase_NBD"/>
</dbReference>
<dbReference type="RefSeq" id="WP_130139533.1">
    <property type="nucleotide sequence ID" value="NZ_SGIT01000001.1"/>
</dbReference>
<reference evidence="1 2" key="1">
    <citation type="submission" date="2019-02" db="EMBL/GenBank/DDBJ databases">
        <authorList>
            <person name="Li Y."/>
        </authorList>
    </citation>
    <scope>NUCLEOTIDE SEQUENCE [LARGE SCALE GENOMIC DNA]</scope>
    <source>
        <strain evidence="1 2">30C10-4-7</strain>
    </source>
</reference>
<keyword evidence="1" id="KW-0418">Kinase</keyword>
<dbReference type="Gene3D" id="3.30.420.40">
    <property type="match status" value="2"/>
</dbReference>
<comment type="caution">
    <text evidence="1">The sequence shown here is derived from an EMBL/GenBank/DDBJ whole genome shotgun (WGS) entry which is preliminary data.</text>
</comment>
<dbReference type="InterPro" id="IPR052519">
    <property type="entry name" value="Euk-type_GlcNAc_Kinase"/>
</dbReference>
<dbReference type="GO" id="GO:0016301">
    <property type="term" value="F:kinase activity"/>
    <property type="evidence" value="ECO:0007669"/>
    <property type="project" value="UniProtKB-KW"/>
</dbReference>
<dbReference type="Proteomes" id="UP000292855">
    <property type="component" value="Unassembled WGS sequence"/>
</dbReference>
<evidence type="ECO:0000313" key="1">
    <source>
        <dbReference type="EMBL" id="RZF61303.1"/>
    </source>
</evidence>
<sequence length="287" mass="32359">MIIIADGGSTKTNWCLLDDSNKKIYFNTEGYNPYFVDSEYIVNSLKKGLPSDLPLEKITEVNYYGAGVHNEEKAEIVEMAMQKVFPNAKVEIGHDLLAAARALLADQPGFAAILGTGTNTCVYDGEKITHNIDSAAYILGDEGSGSYIGKKLLTDYIRGLMPEAVEKLFFETYKLTPDEIMDNVYTKPLANRFCASFSKFVYDNNVNIEYTRGIVEEAFDTFFKNLVSKYPDYQKHTFNCIGSVAYNFRNVLEETAKRYEMEVGKIIRSPIDDLVVYHIDRSAKNPN</sequence>
<gene>
    <name evidence="1" type="ORF">EWE74_00175</name>
</gene>
<dbReference type="CDD" id="cd24079">
    <property type="entry name" value="ASKHA_NBD_PG1100-like"/>
    <property type="match status" value="1"/>
</dbReference>
<evidence type="ECO:0000313" key="2">
    <source>
        <dbReference type="Proteomes" id="UP000292855"/>
    </source>
</evidence>
<dbReference type="PANTHER" id="PTHR43190">
    <property type="entry name" value="N-ACETYL-D-GLUCOSAMINE KINASE"/>
    <property type="match status" value="1"/>
</dbReference>
<keyword evidence="1" id="KW-0808">Transferase</keyword>
<dbReference type="EMBL" id="SGIT01000001">
    <property type="protein sequence ID" value="RZF61303.1"/>
    <property type="molecule type" value="Genomic_DNA"/>
</dbReference>
<dbReference type="Gene3D" id="1.10.720.160">
    <property type="match status" value="1"/>
</dbReference>
<dbReference type="OrthoDB" id="871343at2"/>
<name>A0A4Q6XMJ7_9SPHI</name>
<dbReference type="AlphaFoldDB" id="A0A4Q6XMJ7"/>
<dbReference type="PANTHER" id="PTHR43190:SF3">
    <property type="entry name" value="N-ACETYL-D-GLUCOSAMINE KINASE"/>
    <property type="match status" value="1"/>
</dbReference>
<accession>A0A4Q6XMJ7</accession>